<keyword evidence="2" id="KW-1185">Reference proteome</keyword>
<sequence length="144" mass="15986">MTIVAGGMICGCFYEAGSEATDLIAEKSWSLSYFSIRVEDVVSRVSATFDEHMRRLFEHNHLAYTSFPPMMPLTKSAMGVDNSTSSSTAVVAGTSKVPTRDSSTPPFSPLLFMLLDPPLIYPTPQIVFLHPLELLYRPPNYIYT</sequence>
<gene>
    <name evidence="1" type="ORF">M9H77_03233</name>
</gene>
<organism evidence="1 2">
    <name type="scientific">Catharanthus roseus</name>
    <name type="common">Madagascar periwinkle</name>
    <name type="synonym">Vinca rosea</name>
    <dbReference type="NCBI Taxonomy" id="4058"/>
    <lineage>
        <taxon>Eukaryota</taxon>
        <taxon>Viridiplantae</taxon>
        <taxon>Streptophyta</taxon>
        <taxon>Embryophyta</taxon>
        <taxon>Tracheophyta</taxon>
        <taxon>Spermatophyta</taxon>
        <taxon>Magnoliopsida</taxon>
        <taxon>eudicotyledons</taxon>
        <taxon>Gunneridae</taxon>
        <taxon>Pentapetalae</taxon>
        <taxon>asterids</taxon>
        <taxon>lamiids</taxon>
        <taxon>Gentianales</taxon>
        <taxon>Apocynaceae</taxon>
        <taxon>Rauvolfioideae</taxon>
        <taxon>Vinceae</taxon>
        <taxon>Catharanthinae</taxon>
        <taxon>Catharanthus</taxon>
    </lineage>
</organism>
<accession>A0ACC0CAU2</accession>
<evidence type="ECO:0000313" key="2">
    <source>
        <dbReference type="Proteomes" id="UP001060085"/>
    </source>
</evidence>
<dbReference type="EMBL" id="CM044701">
    <property type="protein sequence ID" value="KAI5682005.1"/>
    <property type="molecule type" value="Genomic_DNA"/>
</dbReference>
<dbReference type="Proteomes" id="UP001060085">
    <property type="component" value="Linkage Group LG01"/>
</dbReference>
<proteinExistence type="predicted"/>
<comment type="caution">
    <text evidence="1">The sequence shown here is derived from an EMBL/GenBank/DDBJ whole genome shotgun (WGS) entry which is preliminary data.</text>
</comment>
<protein>
    <submittedName>
        <fullName evidence="1">Uncharacterized protein</fullName>
    </submittedName>
</protein>
<evidence type="ECO:0000313" key="1">
    <source>
        <dbReference type="EMBL" id="KAI5682005.1"/>
    </source>
</evidence>
<name>A0ACC0CAU2_CATRO</name>
<reference evidence="2" key="1">
    <citation type="journal article" date="2023" name="Nat. Plants">
        <title>Single-cell RNA sequencing provides a high-resolution roadmap for understanding the multicellular compartmentation of specialized metabolism.</title>
        <authorList>
            <person name="Sun S."/>
            <person name="Shen X."/>
            <person name="Li Y."/>
            <person name="Li Y."/>
            <person name="Wang S."/>
            <person name="Li R."/>
            <person name="Zhang H."/>
            <person name="Shen G."/>
            <person name="Guo B."/>
            <person name="Wei J."/>
            <person name="Xu J."/>
            <person name="St-Pierre B."/>
            <person name="Chen S."/>
            <person name="Sun C."/>
        </authorList>
    </citation>
    <scope>NUCLEOTIDE SEQUENCE [LARGE SCALE GENOMIC DNA]</scope>
</reference>